<feature type="region of interest" description="Disordered" evidence="1">
    <location>
        <begin position="33"/>
        <end position="60"/>
    </location>
</feature>
<dbReference type="Proteomes" id="UP000002624">
    <property type="component" value="Unassembled WGS sequence"/>
</dbReference>
<reference evidence="3" key="1">
    <citation type="submission" date="2009-05" db="EMBL/GenBank/DDBJ databases">
        <title>The genome sequence of Ajellomyces capsulatus strain H143.</title>
        <authorList>
            <person name="Champion M."/>
            <person name="Cuomo C.A."/>
            <person name="Ma L.-J."/>
            <person name="Henn M.R."/>
            <person name="Sil A."/>
            <person name="Goldman B."/>
            <person name="Young S.K."/>
            <person name="Kodira C.D."/>
            <person name="Zeng Q."/>
            <person name="Koehrsen M."/>
            <person name="Alvarado L."/>
            <person name="Berlin A.M."/>
            <person name="Borenstein D."/>
            <person name="Chen Z."/>
            <person name="Engels R."/>
            <person name="Freedman E."/>
            <person name="Gellesch M."/>
            <person name="Goldberg J."/>
            <person name="Griggs A."/>
            <person name="Gujja S."/>
            <person name="Heiman D.I."/>
            <person name="Hepburn T.A."/>
            <person name="Howarth C."/>
            <person name="Jen D."/>
            <person name="Larson L."/>
            <person name="Lewis B."/>
            <person name="Mehta T."/>
            <person name="Park D."/>
            <person name="Pearson M."/>
            <person name="Roberts A."/>
            <person name="Saif S."/>
            <person name="Shea T.D."/>
            <person name="Shenoy N."/>
            <person name="Sisk P."/>
            <person name="Stolte C."/>
            <person name="Sykes S."/>
            <person name="Walk T."/>
            <person name="White J."/>
            <person name="Yandava C."/>
            <person name="Klein B."/>
            <person name="McEwen J.G."/>
            <person name="Puccia R."/>
            <person name="Goldman G.H."/>
            <person name="Felipe M.S."/>
            <person name="Nino-Vega G."/>
            <person name="San-Blas G."/>
            <person name="Taylor J.W."/>
            <person name="Mendoza L."/>
            <person name="Galagan J.E."/>
            <person name="Nusbaum C."/>
            <person name="Birren B.W."/>
        </authorList>
    </citation>
    <scope>NUCLEOTIDE SEQUENCE [LARGE SCALE GENOMIC DNA]</scope>
    <source>
        <strain evidence="3">H143</strain>
    </source>
</reference>
<evidence type="ECO:0000313" key="2">
    <source>
        <dbReference type="EMBL" id="EER38371.1"/>
    </source>
</evidence>
<evidence type="ECO:0000256" key="1">
    <source>
        <dbReference type="SAM" id="MobiDB-lite"/>
    </source>
</evidence>
<dbReference type="EMBL" id="GG692431">
    <property type="protein sequence ID" value="EER38371.1"/>
    <property type="molecule type" value="Genomic_DNA"/>
</dbReference>
<dbReference type="AlphaFoldDB" id="C6HMC4"/>
<evidence type="ECO:0000313" key="3">
    <source>
        <dbReference type="Proteomes" id="UP000002624"/>
    </source>
</evidence>
<accession>C6HMC4</accession>
<name>C6HMC4_AJECH</name>
<protein>
    <submittedName>
        <fullName evidence="2">Uncharacterized protein</fullName>
    </submittedName>
</protein>
<organism evidence="2 3">
    <name type="scientific">Ajellomyces capsulatus (strain H143)</name>
    <name type="common">Darling's disease fungus</name>
    <name type="synonym">Histoplasma capsulatum</name>
    <dbReference type="NCBI Taxonomy" id="544712"/>
    <lineage>
        <taxon>Eukaryota</taxon>
        <taxon>Fungi</taxon>
        <taxon>Dikarya</taxon>
        <taxon>Ascomycota</taxon>
        <taxon>Pezizomycotina</taxon>
        <taxon>Eurotiomycetes</taxon>
        <taxon>Eurotiomycetidae</taxon>
        <taxon>Onygenales</taxon>
        <taxon>Ajellomycetaceae</taxon>
        <taxon>Histoplasma</taxon>
    </lineage>
</organism>
<feature type="compositionally biased region" description="Basic and acidic residues" evidence="1">
    <location>
        <begin position="51"/>
        <end position="60"/>
    </location>
</feature>
<dbReference type="OrthoDB" id="10605728at2759"/>
<gene>
    <name evidence="2" type="ORF">HCDG_07240</name>
</gene>
<dbReference type="VEuPathDB" id="FungiDB:HCDG_07240"/>
<proteinExistence type="predicted"/>
<sequence>MTYKLVTAYTADGEQLECLHATHVTPGYLESASTAQKAAARNRPARSVRPRTRDERDVDGTSRMAALSLQKCGDGRRWRIPATREIDVEDEGYMHLHSLHLPALEKRCQGQDKKKYLHGAMESLREAERRKKHPFAAGACR</sequence>
<dbReference type="HOGENOM" id="CLU_1824754_0_0_1"/>